<proteinExistence type="predicted"/>
<dbReference type="AlphaFoldDB" id="A0AAV0LE15"/>
<evidence type="ECO:0000313" key="1">
    <source>
        <dbReference type="EMBL" id="CAI0431865.1"/>
    </source>
</evidence>
<gene>
    <name evidence="1" type="ORF">LITE_LOCUS23196</name>
</gene>
<dbReference type="Proteomes" id="UP001154282">
    <property type="component" value="Unassembled WGS sequence"/>
</dbReference>
<feature type="non-terminal residue" evidence="1">
    <location>
        <position position="77"/>
    </location>
</feature>
<comment type="caution">
    <text evidence="1">The sequence shown here is derived from an EMBL/GenBank/DDBJ whole genome shotgun (WGS) entry which is preliminary data.</text>
</comment>
<dbReference type="EMBL" id="CAMGYJ010000006">
    <property type="protein sequence ID" value="CAI0431865.1"/>
    <property type="molecule type" value="Genomic_DNA"/>
</dbReference>
<reference evidence="1" key="1">
    <citation type="submission" date="2022-08" db="EMBL/GenBank/DDBJ databases">
        <authorList>
            <person name="Gutierrez-Valencia J."/>
        </authorList>
    </citation>
    <scope>NUCLEOTIDE SEQUENCE</scope>
</reference>
<sequence length="77" mass="8663">MQQKADISWKPLFPPTVPTMNKKKLYLLASTTIAHSASSGLLSYMMKQPLHSSGCSMHFLNVCQEPDQHQYSPTKLL</sequence>
<evidence type="ECO:0000313" key="2">
    <source>
        <dbReference type="Proteomes" id="UP001154282"/>
    </source>
</evidence>
<accession>A0AAV0LE15</accession>
<name>A0AAV0LE15_9ROSI</name>
<protein>
    <submittedName>
        <fullName evidence="1">Uncharacterized protein</fullName>
    </submittedName>
</protein>
<keyword evidence="2" id="KW-1185">Reference proteome</keyword>
<organism evidence="1 2">
    <name type="scientific">Linum tenue</name>
    <dbReference type="NCBI Taxonomy" id="586396"/>
    <lineage>
        <taxon>Eukaryota</taxon>
        <taxon>Viridiplantae</taxon>
        <taxon>Streptophyta</taxon>
        <taxon>Embryophyta</taxon>
        <taxon>Tracheophyta</taxon>
        <taxon>Spermatophyta</taxon>
        <taxon>Magnoliopsida</taxon>
        <taxon>eudicotyledons</taxon>
        <taxon>Gunneridae</taxon>
        <taxon>Pentapetalae</taxon>
        <taxon>rosids</taxon>
        <taxon>fabids</taxon>
        <taxon>Malpighiales</taxon>
        <taxon>Linaceae</taxon>
        <taxon>Linum</taxon>
    </lineage>
</organism>